<protein>
    <submittedName>
        <fullName evidence="1">Uncharacterized protein</fullName>
    </submittedName>
</protein>
<organism evidence="1 2">
    <name type="scientific">Nocardia mexicana</name>
    <dbReference type="NCBI Taxonomy" id="279262"/>
    <lineage>
        <taxon>Bacteria</taxon>
        <taxon>Bacillati</taxon>
        <taxon>Actinomycetota</taxon>
        <taxon>Actinomycetes</taxon>
        <taxon>Mycobacteriales</taxon>
        <taxon>Nocardiaceae</taxon>
        <taxon>Nocardia</taxon>
    </lineage>
</organism>
<evidence type="ECO:0000313" key="1">
    <source>
        <dbReference type="EMBL" id="RDI54654.1"/>
    </source>
</evidence>
<accession>A0A370HHK6</accession>
<sequence length="104" mass="10781">MNAKIHNPNDRGVCWAENADTGALFDYSYTAFNVRVGPEQYLARPGKTSFVGLQGLSNGTVHVVGRCADQYPAAGDDPSASATEVSAFEVTDGGISLPGTNSAG</sequence>
<dbReference type="AlphaFoldDB" id="A0A370HHK6"/>
<keyword evidence="2" id="KW-1185">Reference proteome</keyword>
<dbReference type="EMBL" id="QQAZ01000002">
    <property type="protein sequence ID" value="RDI54654.1"/>
    <property type="molecule type" value="Genomic_DNA"/>
</dbReference>
<reference evidence="1 2" key="1">
    <citation type="submission" date="2018-07" db="EMBL/GenBank/DDBJ databases">
        <title>Genomic Encyclopedia of Type Strains, Phase IV (KMG-IV): sequencing the most valuable type-strain genomes for metagenomic binning, comparative biology and taxonomic classification.</title>
        <authorList>
            <person name="Goeker M."/>
        </authorList>
    </citation>
    <scope>NUCLEOTIDE SEQUENCE [LARGE SCALE GENOMIC DNA]</scope>
    <source>
        <strain evidence="1 2">DSM 44952</strain>
    </source>
</reference>
<name>A0A370HHK6_9NOCA</name>
<proteinExistence type="predicted"/>
<gene>
    <name evidence="1" type="ORF">DFR68_102783</name>
</gene>
<evidence type="ECO:0000313" key="2">
    <source>
        <dbReference type="Proteomes" id="UP000255355"/>
    </source>
</evidence>
<dbReference type="Proteomes" id="UP000255355">
    <property type="component" value="Unassembled WGS sequence"/>
</dbReference>
<comment type="caution">
    <text evidence="1">The sequence shown here is derived from an EMBL/GenBank/DDBJ whole genome shotgun (WGS) entry which is preliminary data.</text>
</comment>